<protein>
    <recommendedName>
        <fullName evidence="4">Pentapeptide repeat-containing protein</fullName>
    </recommendedName>
</protein>
<organism evidence="2 3">
    <name type="scientific">Mangrovactinospora gilvigrisea</name>
    <dbReference type="NCBI Taxonomy" id="1428644"/>
    <lineage>
        <taxon>Bacteria</taxon>
        <taxon>Bacillati</taxon>
        <taxon>Actinomycetota</taxon>
        <taxon>Actinomycetes</taxon>
        <taxon>Kitasatosporales</taxon>
        <taxon>Streptomycetaceae</taxon>
        <taxon>Mangrovactinospora</taxon>
    </lineage>
</organism>
<name>A0A1J7C440_9ACTN</name>
<dbReference type="Proteomes" id="UP000243342">
    <property type="component" value="Unassembled WGS sequence"/>
</dbReference>
<sequence length="217" mass="23485">MVEALEDLPYAEYLAEWDGRPLRPDGDYDTVRFDGADLGDQEFAGARFLECAFSCVQFGAGRGRHARFAEAWLDGVRMVGTDLVEAALEDITALRCVLAGVPAHGSVLSRVHFRGCKLDSVNLRQAVLREVVFEDCVLRDVDWGGAKLREVSFPGSTLERVTGGRATLVDVDFRDAASLGFTDGHESLVGGVISTPQLMDVAPALAAGLGIEVRDER</sequence>
<keyword evidence="3" id="KW-1185">Reference proteome</keyword>
<comment type="caution">
    <text evidence="2">The sequence shown here is derived from an EMBL/GenBank/DDBJ whole genome shotgun (WGS) entry which is preliminary data.</text>
</comment>
<dbReference type="STRING" id="1428644.BIV57_16980"/>
<accession>A0A1J7C440</accession>
<keyword evidence="1" id="KW-0677">Repeat</keyword>
<dbReference type="PANTHER" id="PTHR47485">
    <property type="entry name" value="THYLAKOID LUMENAL 17.4 KDA PROTEIN, CHLOROPLASTIC"/>
    <property type="match status" value="1"/>
</dbReference>
<dbReference type="Gene3D" id="2.160.20.80">
    <property type="entry name" value="E3 ubiquitin-protein ligase SopA"/>
    <property type="match status" value="1"/>
</dbReference>
<evidence type="ECO:0000313" key="2">
    <source>
        <dbReference type="EMBL" id="OIV36340.1"/>
    </source>
</evidence>
<proteinExistence type="predicted"/>
<reference evidence="2 3" key="1">
    <citation type="submission" date="2016-10" db="EMBL/GenBank/DDBJ databases">
        <title>Genome sequence of Streptomyces gilvigriseus MUSC 26.</title>
        <authorList>
            <person name="Lee L.-H."/>
            <person name="Ser H.-L."/>
        </authorList>
    </citation>
    <scope>NUCLEOTIDE SEQUENCE [LARGE SCALE GENOMIC DNA]</scope>
    <source>
        <strain evidence="2 3">MUSC 26</strain>
    </source>
</reference>
<dbReference type="EMBL" id="MLCF01000102">
    <property type="protein sequence ID" value="OIV36340.1"/>
    <property type="molecule type" value="Genomic_DNA"/>
</dbReference>
<evidence type="ECO:0000256" key="1">
    <source>
        <dbReference type="ARBA" id="ARBA00022737"/>
    </source>
</evidence>
<dbReference type="SUPFAM" id="SSF141571">
    <property type="entry name" value="Pentapeptide repeat-like"/>
    <property type="match status" value="1"/>
</dbReference>
<evidence type="ECO:0000313" key="3">
    <source>
        <dbReference type="Proteomes" id="UP000243342"/>
    </source>
</evidence>
<dbReference type="AlphaFoldDB" id="A0A1J7C440"/>
<dbReference type="Pfam" id="PF13599">
    <property type="entry name" value="Pentapeptide_4"/>
    <property type="match status" value="1"/>
</dbReference>
<evidence type="ECO:0008006" key="4">
    <source>
        <dbReference type="Google" id="ProtNLM"/>
    </source>
</evidence>
<dbReference type="InterPro" id="IPR001646">
    <property type="entry name" value="5peptide_repeat"/>
</dbReference>
<dbReference type="PANTHER" id="PTHR47485:SF1">
    <property type="entry name" value="THYLAKOID LUMENAL 17.4 KDA PROTEIN, CHLOROPLASTIC"/>
    <property type="match status" value="1"/>
</dbReference>
<gene>
    <name evidence="2" type="ORF">BIV57_16980</name>
</gene>